<comment type="caution">
    <text evidence="2">The sequence shown here is derived from an EMBL/GenBank/DDBJ whole genome shotgun (WGS) entry which is preliminary data.</text>
</comment>
<dbReference type="AlphaFoldDB" id="A0A8J3S8K0"/>
<organism evidence="2 3">
    <name type="scientific">Planobispora siamensis</name>
    <dbReference type="NCBI Taxonomy" id="936338"/>
    <lineage>
        <taxon>Bacteria</taxon>
        <taxon>Bacillati</taxon>
        <taxon>Actinomycetota</taxon>
        <taxon>Actinomycetes</taxon>
        <taxon>Streptosporangiales</taxon>
        <taxon>Streptosporangiaceae</taxon>
        <taxon>Planobispora</taxon>
    </lineage>
</organism>
<sequence length="109" mass="12096">MRHNERPVLLASTMAPNLLSLHLDERPMAVCTDCGAWRILRRNLLWPHRAADGVSRCPGSGQRIVLDLTPAEWLSSLSVACRDAAGRRARRTFSKPEPPAPPPLHRMAA</sequence>
<accession>A0A8J3S8K0</accession>
<feature type="compositionally biased region" description="Pro residues" evidence="1">
    <location>
        <begin position="96"/>
        <end position="109"/>
    </location>
</feature>
<dbReference type="EMBL" id="BOOJ01000007">
    <property type="protein sequence ID" value="GIH89917.1"/>
    <property type="molecule type" value="Genomic_DNA"/>
</dbReference>
<dbReference type="Proteomes" id="UP000619788">
    <property type="component" value="Unassembled WGS sequence"/>
</dbReference>
<evidence type="ECO:0000313" key="2">
    <source>
        <dbReference type="EMBL" id="GIH89917.1"/>
    </source>
</evidence>
<keyword evidence="3" id="KW-1185">Reference proteome</keyword>
<name>A0A8J3S8K0_9ACTN</name>
<gene>
    <name evidence="2" type="ORF">Psi01_05470</name>
</gene>
<dbReference type="RefSeq" id="WP_204062303.1">
    <property type="nucleotide sequence ID" value="NZ_BOOJ01000007.1"/>
</dbReference>
<proteinExistence type="predicted"/>
<protein>
    <submittedName>
        <fullName evidence="2">Uncharacterized protein</fullName>
    </submittedName>
</protein>
<feature type="region of interest" description="Disordered" evidence="1">
    <location>
        <begin position="88"/>
        <end position="109"/>
    </location>
</feature>
<reference evidence="2 3" key="1">
    <citation type="submission" date="2021-01" db="EMBL/GenBank/DDBJ databases">
        <title>Whole genome shotgun sequence of Planobispora siamensis NBRC 107568.</title>
        <authorList>
            <person name="Komaki H."/>
            <person name="Tamura T."/>
        </authorList>
    </citation>
    <scope>NUCLEOTIDE SEQUENCE [LARGE SCALE GENOMIC DNA]</scope>
    <source>
        <strain evidence="2 3">NBRC 107568</strain>
    </source>
</reference>
<evidence type="ECO:0000313" key="3">
    <source>
        <dbReference type="Proteomes" id="UP000619788"/>
    </source>
</evidence>
<evidence type="ECO:0000256" key="1">
    <source>
        <dbReference type="SAM" id="MobiDB-lite"/>
    </source>
</evidence>